<accession>A0A1G1Z1C2</accession>
<keyword evidence="1 2" id="KW-0597">Phosphoprotein</keyword>
<dbReference type="EMBL" id="MHIW01000033">
    <property type="protein sequence ID" value="OGY58239.1"/>
    <property type="molecule type" value="Genomic_DNA"/>
</dbReference>
<reference evidence="4 5" key="1">
    <citation type="journal article" date="2016" name="Nat. Commun.">
        <title>Thousands of microbial genomes shed light on interconnected biogeochemical processes in an aquifer system.</title>
        <authorList>
            <person name="Anantharaman K."/>
            <person name="Brown C.T."/>
            <person name="Hug L.A."/>
            <person name="Sharon I."/>
            <person name="Castelle C.J."/>
            <person name="Probst A.J."/>
            <person name="Thomas B.C."/>
            <person name="Singh A."/>
            <person name="Wilkins M.J."/>
            <person name="Karaoz U."/>
            <person name="Brodie E.L."/>
            <person name="Williams K.H."/>
            <person name="Hubbard S.S."/>
            <person name="Banfield J.F."/>
        </authorList>
    </citation>
    <scope>NUCLEOTIDE SEQUENCE [LARGE SCALE GENOMIC DNA]</scope>
</reference>
<dbReference type="SMART" id="SM00448">
    <property type="entry name" value="REC"/>
    <property type="match status" value="1"/>
</dbReference>
<dbReference type="CDD" id="cd00156">
    <property type="entry name" value="REC"/>
    <property type="match status" value="1"/>
</dbReference>
<proteinExistence type="predicted"/>
<dbReference type="PANTHER" id="PTHR44591">
    <property type="entry name" value="STRESS RESPONSE REGULATOR PROTEIN 1"/>
    <property type="match status" value="1"/>
</dbReference>
<dbReference type="SUPFAM" id="SSF52172">
    <property type="entry name" value="CheY-like"/>
    <property type="match status" value="1"/>
</dbReference>
<dbReference type="PANTHER" id="PTHR44591:SF23">
    <property type="entry name" value="CHEY SUBFAMILY"/>
    <property type="match status" value="1"/>
</dbReference>
<dbReference type="Proteomes" id="UP000178259">
    <property type="component" value="Unassembled WGS sequence"/>
</dbReference>
<evidence type="ECO:0000256" key="2">
    <source>
        <dbReference type="PROSITE-ProRule" id="PRU00169"/>
    </source>
</evidence>
<dbReference type="Pfam" id="PF00072">
    <property type="entry name" value="Response_reg"/>
    <property type="match status" value="1"/>
</dbReference>
<comment type="caution">
    <text evidence="4">The sequence shown here is derived from an EMBL/GenBank/DDBJ whole genome shotgun (WGS) entry which is preliminary data.</text>
</comment>
<dbReference type="InterPro" id="IPR050595">
    <property type="entry name" value="Bact_response_regulator"/>
</dbReference>
<evidence type="ECO:0000313" key="5">
    <source>
        <dbReference type="Proteomes" id="UP000178259"/>
    </source>
</evidence>
<evidence type="ECO:0000259" key="3">
    <source>
        <dbReference type="PROSITE" id="PS50110"/>
    </source>
</evidence>
<dbReference type="InterPro" id="IPR001789">
    <property type="entry name" value="Sig_transdc_resp-reg_receiver"/>
</dbReference>
<sequence>MADLKTIKVLFVEDENLLRSLFSELFAVDEEYKYQILGAMDLKSGLENLKKEKPDVVVLDLILPYDKSVASSKEDLSEKMGLSFLKEVKSDPATSKIPVIVFSNLSDIETKRLAHEAGAYNYLVKASTMPGQFTEIIKDAFKSAHQ</sequence>
<dbReference type="PROSITE" id="PS50110">
    <property type="entry name" value="RESPONSE_REGULATORY"/>
    <property type="match status" value="1"/>
</dbReference>
<gene>
    <name evidence="4" type="ORF">A3E61_01820</name>
</gene>
<dbReference type="InterPro" id="IPR011006">
    <property type="entry name" value="CheY-like_superfamily"/>
</dbReference>
<dbReference type="Gene3D" id="3.40.50.2300">
    <property type="match status" value="1"/>
</dbReference>
<organism evidence="4 5">
    <name type="scientific">Candidatus Colwellbacteria bacterium RIFCSPHIGHO2_12_FULL_43_12</name>
    <dbReference type="NCBI Taxonomy" id="1797688"/>
    <lineage>
        <taxon>Bacteria</taxon>
        <taxon>Candidatus Colwelliibacteriota</taxon>
    </lineage>
</organism>
<dbReference type="GO" id="GO:0000160">
    <property type="term" value="P:phosphorelay signal transduction system"/>
    <property type="evidence" value="ECO:0007669"/>
    <property type="project" value="InterPro"/>
</dbReference>
<feature type="domain" description="Response regulatory" evidence="3">
    <location>
        <begin position="8"/>
        <end position="140"/>
    </location>
</feature>
<name>A0A1G1Z1C2_9BACT</name>
<protein>
    <recommendedName>
        <fullName evidence="3">Response regulatory domain-containing protein</fullName>
    </recommendedName>
</protein>
<feature type="modified residue" description="4-aspartylphosphate" evidence="2">
    <location>
        <position position="60"/>
    </location>
</feature>
<evidence type="ECO:0000313" key="4">
    <source>
        <dbReference type="EMBL" id="OGY58239.1"/>
    </source>
</evidence>
<evidence type="ECO:0000256" key="1">
    <source>
        <dbReference type="ARBA" id="ARBA00022553"/>
    </source>
</evidence>
<dbReference type="AlphaFoldDB" id="A0A1G1Z1C2"/>